<feature type="domain" description="Pyrrolo-quinoline quinone repeat" evidence="3">
    <location>
        <begin position="391"/>
        <end position="460"/>
    </location>
</feature>
<dbReference type="SUPFAM" id="SSF50998">
    <property type="entry name" value="Quinoprotein alcohol dehydrogenase-like"/>
    <property type="match status" value="1"/>
</dbReference>
<feature type="signal peptide" evidence="1">
    <location>
        <begin position="1"/>
        <end position="22"/>
    </location>
</feature>
<evidence type="ECO:0000256" key="1">
    <source>
        <dbReference type="SAM" id="SignalP"/>
    </source>
</evidence>
<evidence type="ECO:0000259" key="3">
    <source>
        <dbReference type="Pfam" id="PF13360"/>
    </source>
</evidence>
<dbReference type="Gene3D" id="2.140.10.10">
    <property type="entry name" value="Quinoprotein alcohol dehydrogenase-like superfamily"/>
    <property type="match status" value="1"/>
</dbReference>
<dbReference type="InterPro" id="IPR018391">
    <property type="entry name" value="PQQ_b-propeller_rpt"/>
</dbReference>
<dbReference type="AlphaFoldDB" id="A0AA41QJC8"/>
<dbReference type="RefSeq" id="WP_281734751.1">
    <property type="nucleotide sequence ID" value="NZ_JAKETQ010000001.1"/>
</dbReference>
<accession>A0AA41QJC8</accession>
<dbReference type="PANTHER" id="PTHR34512">
    <property type="entry name" value="CELL SURFACE PROTEIN"/>
    <property type="match status" value="1"/>
</dbReference>
<dbReference type="InterPro" id="IPR002372">
    <property type="entry name" value="PQQ_rpt_dom"/>
</dbReference>
<keyword evidence="1" id="KW-0732">Signal</keyword>
<evidence type="ECO:0000259" key="2">
    <source>
        <dbReference type="Pfam" id="PF01011"/>
    </source>
</evidence>
<reference evidence="4" key="1">
    <citation type="submission" date="2022-03" db="EMBL/GenBank/DDBJ databases">
        <title>The complete genome sequence of a Methyloterrigena soli.</title>
        <authorList>
            <person name="Zi Z."/>
        </authorList>
    </citation>
    <scope>NUCLEOTIDE SEQUENCE</scope>
    <source>
        <strain evidence="4">M48</strain>
    </source>
</reference>
<keyword evidence="5" id="KW-1185">Reference proteome</keyword>
<dbReference type="PANTHER" id="PTHR34512:SF30">
    <property type="entry name" value="OUTER MEMBRANE PROTEIN ASSEMBLY FACTOR BAMB"/>
    <property type="match status" value="1"/>
</dbReference>
<dbReference type="Proteomes" id="UP001156140">
    <property type="component" value="Unassembled WGS sequence"/>
</dbReference>
<dbReference type="SMART" id="SM00564">
    <property type="entry name" value="PQQ"/>
    <property type="match status" value="3"/>
</dbReference>
<proteinExistence type="predicted"/>
<dbReference type="EMBL" id="JALAZD010000001">
    <property type="protein sequence ID" value="MCI0125558.1"/>
    <property type="molecule type" value="Genomic_DNA"/>
</dbReference>
<name>A0AA41QJC8_9HYPH</name>
<feature type="domain" description="Pyrrolo-quinoline quinone repeat" evidence="2">
    <location>
        <begin position="29"/>
        <end position="274"/>
    </location>
</feature>
<sequence>MLQAIRTLALASALLWSGAALSAPADGDWVTSMGDFAATRYSPLDDIDRSNVGRLRTLYSVVLGGAVEGGGNARGALPYNLLARDGYLYAVDGWGAVNKLDLRNKGKPVWRADAGQRNLDTWLQAHKGLALHEGYVISGGADGALRWIDDATGMLVRTVSAGDPLDGYSLSAPPLVVDGKVLVAGSGPDRGGPLQFDAFDAASGEHLWRADLGSARGLRGSVLQTASYDASSGTLYWGVAMPTGPLLDEERDIWFGNGVVALDVADGTVRWLHRYAQGTSGATNEAGPYHVLETESGSALLGHFDNEGRYRVFNAGDGAEAVVAPLFAEGAEGSCPNVRAAAAFNSAFSLRTGLIYGANAGGCLQGHLPIKTPSRGDWLGAYYRDADNALGILTAADAATGEVRAQHVFDFPLHAGATATAGGLVFVTTAEGTLHALDDESLESLWSSHFGSLSSAPPLVFSVDGRQFVAVVVGGNALAEDISYRPPELGMSEGLMVLVVLGIPEAAR</sequence>
<evidence type="ECO:0000313" key="4">
    <source>
        <dbReference type="EMBL" id="MCI0125558.1"/>
    </source>
</evidence>
<organism evidence="4 5">
    <name type="scientific">Paradevosia shaoguanensis</name>
    <dbReference type="NCBI Taxonomy" id="1335043"/>
    <lineage>
        <taxon>Bacteria</taxon>
        <taxon>Pseudomonadati</taxon>
        <taxon>Pseudomonadota</taxon>
        <taxon>Alphaproteobacteria</taxon>
        <taxon>Hyphomicrobiales</taxon>
        <taxon>Devosiaceae</taxon>
        <taxon>Paradevosia</taxon>
    </lineage>
</organism>
<evidence type="ECO:0000313" key="5">
    <source>
        <dbReference type="Proteomes" id="UP001156140"/>
    </source>
</evidence>
<dbReference type="InterPro" id="IPR011047">
    <property type="entry name" value="Quinoprotein_ADH-like_sf"/>
</dbReference>
<protein>
    <submittedName>
        <fullName evidence="4">PQQ-binding-like beta-propeller repeat protein</fullName>
    </submittedName>
</protein>
<comment type="caution">
    <text evidence="4">The sequence shown here is derived from an EMBL/GenBank/DDBJ whole genome shotgun (WGS) entry which is preliminary data.</text>
</comment>
<dbReference type="Pfam" id="PF01011">
    <property type="entry name" value="PQQ"/>
    <property type="match status" value="1"/>
</dbReference>
<gene>
    <name evidence="4" type="ORF">ML536_01820</name>
</gene>
<dbReference type="Pfam" id="PF13360">
    <property type="entry name" value="PQQ_2"/>
    <property type="match status" value="1"/>
</dbReference>
<feature type="chain" id="PRO_5041336993" evidence="1">
    <location>
        <begin position="23"/>
        <end position="508"/>
    </location>
</feature>